<dbReference type="Pfam" id="PF02812">
    <property type="entry name" value="ELFV_dehydrog_N"/>
    <property type="match status" value="1"/>
</dbReference>
<dbReference type="SUPFAM" id="SSF51735">
    <property type="entry name" value="NAD(P)-binding Rossmann-fold domains"/>
    <property type="match status" value="1"/>
</dbReference>
<dbReference type="SUPFAM" id="SSF53223">
    <property type="entry name" value="Aminoacid dehydrogenase-like, N-terminal domain"/>
    <property type="match status" value="1"/>
</dbReference>
<dbReference type="NCBIfam" id="NF006929">
    <property type="entry name" value="PRK09414.1"/>
    <property type="match status" value="1"/>
</dbReference>
<dbReference type="GO" id="GO:0005829">
    <property type="term" value="C:cytosol"/>
    <property type="evidence" value="ECO:0007669"/>
    <property type="project" value="TreeGrafter"/>
</dbReference>
<evidence type="ECO:0000256" key="4">
    <source>
        <dbReference type="RuleBase" id="RU004417"/>
    </source>
</evidence>
<evidence type="ECO:0000256" key="1">
    <source>
        <dbReference type="ARBA" id="ARBA00006382"/>
    </source>
</evidence>
<dbReference type="EMBL" id="GBEZ01004919">
    <property type="protein sequence ID" value="JAC80336.1"/>
    <property type="molecule type" value="Transcribed_RNA"/>
</dbReference>
<dbReference type="GO" id="GO:0006537">
    <property type="term" value="P:glutamate biosynthetic process"/>
    <property type="evidence" value="ECO:0007669"/>
    <property type="project" value="TreeGrafter"/>
</dbReference>
<accession>A0A061SC47</accession>
<dbReference type="AlphaFoldDB" id="A0A061SC47"/>
<dbReference type="InterPro" id="IPR036291">
    <property type="entry name" value="NAD(P)-bd_dom_sf"/>
</dbReference>
<protein>
    <recommendedName>
        <fullName evidence="2">glutamate dehydrogenase (NADP(+))</fullName>
        <ecNumber evidence="2">1.4.1.4</ecNumber>
    </recommendedName>
</protein>
<comment type="similarity">
    <text evidence="1 4">Belongs to the Glu/Leu/Phe/Val dehydrogenases family.</text>
</comment>
<evidence type="ECO:0000256" key="2">
    <source>
        <dbReference type="ARBA" id="ARBA00012907"/>
    </source>
</evidence>
<evidence type="ECO:0000313" key="6">
    <source>
        <dbReference type="EMBL" id="JAC80336.1"/>
    </source>
</evidence>
<dbReference type="Gene3D" id="1.10.285.10">
    <property type="entry name" value="Glutamate Dehydrogenase, chain A, domain 3"/>
    <property type="match status" value="2"/>
</dbReference>
<dbReference type="PANTHER" id="PTHR43571">
    <property type="entry name" value="NADP-SPECIFIC GLUTAMATE DEHYDROGENASE 1-RELATED"/>
    <property type="match status" value="1"/>
</dbReference>
<keyword evidence="3 4" id="KW-0560">Oxidoreductase</keyword>
<dbReference type="FunFam" id="3.40.50.720:FF:000030">
    <property type="entry name" value="Glutamate dehydrogenase"/>
    <property type="match status" value="1"/>
</dbReference>
<dbReference type="FunFam" id="3.40.50.10860:FF:000002">
    <property type="entry name" value="Glutamate dehydrogenase"/>
    <property type="match status" value="1"/>
</dbReference>
<dbReference type="FunFam" id="1.10.285.10:FF:000001">
    <property type="entry name" value="Glutamate dehydrogenase"/>
    <property type="match status" value="1"/>
</dbReference>
<dbReference type="PRINTS" id="PR00082">
    <property type="entry name" value="GLFDHDRGNASE"/>
</dbReference>
<feature type="unsure residue" description="D or N" evidence="6">
    <location>
        <position position="60"/>
    </location>
</feature>
<dbReference type="InterPro" id="IPR033922">
    <property type="entry name" value="NAD_bind_Glu_DH"/>
</dbReference>
<dbReference type="InterPro" id="IPR006097">
    <property type="entry name" value="Glu/Leu/Phe/Val/Trp_DH_dimer"/>
</dbReference>
<organism evidence="6">
    <name type="scientific">Tetraselmis sp. GSL018</name>
    <dbReference type="NCBI Taxonomy" id="582737"/>
    <lineage>
        <taxon>Eukaryota</taxon>
        <taxon>Viridiplantae</taxon>
        <taxon>Chlorophyta</taxon>
        <taxon>core chlorophytes</taxon>
        <taxon>Chlorodendrophyceae</taxon>
        <taxon>Chlorodendrales</taxon>
        <taxon>Chlorodendraceae</taxon>
        <taxon>Tetraselmis</taxon>
    </lineage>
</organism>
<dbReference type="EC" id="1.4.1.4" evidence="2"/>
<dbReference type="InterPro" id="IPR006095">
    <property type="entry name" value="Glu/Leu/Phe/Val/Trp_DH"/>
</dbReference>
<dbReference type="Gene3D" id="3.40.50.10860">
    <property type="entry name" value="Leucine Dehydrogenase, chain A, domain 1"/>
    <property type="match status" value="1"/>
</dbReference>
<evidence type="ECO:0000256" key="3">
    <source>
        <dbReference type="ARBA" id="ARBA00023002"/>
    </source>
</evidence>
<dbReference type="Pfam" id="PF00208">
    <property type="entry name" value="ELFV_dehydrog"/>
    <property type="match status" value="1"/>
</dbReference>
<dbReference type="InterPro" id="IPR046346">
    <property type="entry name" value="Aminoacid_DH-like_N_sf"/>
</dbReference>
<dbReference type="InterPro" id="IPR006096">
    <property type="entry name" value="Glu/Leu/Phe/Val/Trp_DH_C"/>
</dbReference>
<reference evidence="6" key="1">
    <citation type="submission" date="2014-05" db="EMBL/GenBank/DDBJ databases">
        <title>The transcriptome of the halophilic microalga Tetraselmis sp. GSL018 isolated from the Great Salt Lake, Utah.</title>
        <authorList>
            <person name="Jinkerson R.E."/>
            <person name="D'Adamo S."/>
            <person name="Posewitz M.C."/>
        </authorList>
    </citation>
    <scope>NUCLEOTIDE SEQUENCE</scope>
    <source>
        <strain evidence="6">GSL018</strain>
    </source>
</reference>
<dbReference type="SMART" id="SM00839">
    <property type="entry name" value="ELFV_dehydrog"/>
    <property type="match status" value="1"/>
</dbReference>
<dbReference type="CDD" id="cd05313">
    <property type="entry name" value="NAD_bind_2_Glu_DH"/>
    <property type="match status" value="1"/>
</dbReference>
<evidence type="ECO:0000259" key="5">
    <source>
        <dbReference type="SMART" id="SM00839"/>
    </source>
</evidence>
<dbReference type="GO" id="GO:0004354">
    <property type="term" value="F:glutamate dehydrogenase (NADP+) activity"/>
    <property type="evidence" value="ECO:0007669"/>
    <property type="project" value="UniProtKB-EC"/>
</dbReference>
<feature type="domain" description="Glutamate/phenylalanine/leucine/valine/L-tryptophan dehydrogenase C-terminal" evidence="5">
    <location>
        <begin position="294"/>
        <end position="538"/>
    </location>
</feature>
<name>A0A061SC47_9CHLO</name>
<sequence>MLSCRALSPVTALERSLQKKSDTKSRHVRLSLHFKCQSLENGSTLTLNGNNGSLAWKEQDGRKEVELPSRLAPKPVTHPETPPFFPGIHPEEPDSSTSIEAMWDRLQERNAGEPEFLQAVSEVLDTVRPALAKRPEFIPVFERMAEPERTVIFRVPWTDDKGVTHINRGFRVQFSSSLGPYKGGLRFHPTVNLSVIKFLGFEQILKNSLTTLPLGAGKGGTDFNPKGKSDMEIMRFCQSFMTELSRHIGPDTDVPAGDIGVGAREIGYLFGQYKRLKNEFTGTLTGKGIAWGGSNIRPEATGYGVVYFTQEMLAENNSSIEGKRVAVSGAGNVAQYAVQKLIELGAVPVTMSDSQGTIYEPEGITANMLKQIMELKNVHRMSLAEYPKLSPTGKFFQGMRPWHVSGAGIDIAMPCATQNELDQRAAEALIVQGCMLVAEGANMPSTPDAIHAFHAHSVLFAPAKAANAGGVAVSGLEMSQNSLRLQWTREEVDNRLHVIMKEIYHSCKAAADEYGVTIQGGANISGFVKVAESMISQGCV</sequence>
<gene>
    <name evidence="6" type="primary">GDHA</name>
    <name evidence="6" type="ORF">TSPGSL018_10491</name>
</gene>
<dbReference type="Gene3D" id="3.40.50.720">
    <property type="entry name" value="NAD(P)-binding Rossmann-like Domain"/>
    <property type="match status" value="1"/>
</dbReference>
<dbReference type="PANTHER" id="PTHR43571:SF1">
    <property type="entry name" value="NADP-SPECIFIC GLUTAMATE DEHYDROGENASE 1-RELATED"/>
    <property type="match status" value="1"/>
</dbReference>
<dbReference type="InterPro" id="IPR050724">
    <property type="entry name" value="Glu_Leu_Phe_Val_DH"/>
</dbReference>
<proteinExistence type="inferred from homology"/>